<feature type="transmembrane region" description="Helical" evidence="9">
    <location>
        <begin position="82"/>
        <end position="103"/>
    </location>
</feature>
<comment type="similarity">
    <text evidence="2">Belongs to the sphingomyelin synthase family.</text>
</comment>
<keyword evidence="6 9" id="KW-1133">Transmembrane helix</keyword>
<evidence type="ECO:0000256" key="8">
    <source>
        <dbReference type="ARBA" id="ARBA00023136"/>
    </source>
</evidence>
<evidence type="ECO:0000259" key="10">
    <source>
        <dbReference type="Pfam" id="PF14360"/>
    </source>
</evidence>
<feature type="transmembrane region" description="Helical" evidence="9">
    <location>
        <begin position="31"/>
        <end position="51"/>
    </location>
</feature>
<evidence type="ECO:0000256" key="1">
    <source>
        <dbReference type="ARBA" id="ARBA00004141"/>
    </source>
</evidence>
<dbReference type="GO" id="GO:0046513">
    <property type="term" value="P:ceramide biosynthetic process"/>
    <property type="evidence" value="ECO:0007669"/>
    <property type="project" value="TreeGrafter"/>
</dbReference>
<feature type="domain" description="Sphingomyelin synthase-like" evidence="10">
    <location>
        <begin position="167"/>
        <end position="235"/>
    </location>
</feature>
<feature type="transmembrane region" description="Helical" evidence="9">
    <location>
        <begin position="115"/>
        <end position="135"/>
    </location>
</feature>
<evidence type="ECO:0000313" key="11">
    <source>
        <dbReference type="EMBL" id="RKP34740.1"/>
    </source>
</evidence>
<keyword evidence="12" id="KW-1185">Reference proteome</keyword>
<dbReference type="PANTHER" id="PTHR21290">
    <property type="entry name" value="SPHINGOMYELIN SYNTHETASE"/>
    <property type="match status" value="1"/>
</dbReference>
<keyword evidence="5" id="KW-0746">Sphingolipid metabolism</keyword>
<evidence type="ECO:0000256" key="2">
    <source>
        <dbReference type="ARBA" id="ARBA00005441"/>
    </source>
</evidence>
<feature type="transmembrane region" description="Helical" evidence="9">
    <location>
        <begin position="171"/>
        <end position="188"/>
    </location>
</feature>
<dbReference type="STRING" id="215637.A0A4P9ZQP5"/>
<keyword evidence="8 9" id="KW-0472">Membrane</keyword>
<evidence type="ECO:0000256" key="6">
    <source>
        <dbReference type="ARBA" id="ARBA00022989"/>
    </source>
</evidence>
<feature type="transmembrane region" description="Helical" evidence="9">
    <location>
        <begin position="195"/>
        <end position="215"/>
    </location>
</feature>
<dbReference type="GO" id="GO:0033188">
    <property type="term" value="F:sphingomyelin synthase activity"/>
    <property type="evidence" value="ECO:0007669"/>
    <property type="project" value="TreeGrafter"/>
</dbReference>
<feature type="transmembrane region" description="Helical" evidence="9">
    <location>
        <begin position="221"/>
        <end position="243"/>
    </location>
</feature>
<organism evidence="11 12">
    <name type="scientific">Dimargaris cristalligena</name>
    <dbReference type="NCBI Taxonomy" id="215637"/>
    <lineage>
        <taxon>Eukaryota</taxon>
        <taxon>Fungi</taxon>
        <taxon>Fungi incertae sedis</taxon>
        <taxon>Zoopagomycota</taxon>
        <taxon>Kickxellomycotina</taxon>
        <taxon>Dimargaritomycetes</taxon>
        <taxon>Dimargaritales</taxon>
        <taxon>Dimargaritaceae</taxon>
        <taxon>Dimargaris</taxon>
    </lineage>
</organism>
<dbReference type="OrthoDB" id="422827at2759"/>
<reference evidence="12" key="1">
    <citation type="journal article" date="2018" name="Nat. Microbiol.">
        <title>Leveraging single-cell genomics to expand the fungal tree of life.</title>
        <authorList>
            <person name="Ahrendt S.R."/>
            <person name="Quandt C.A."/>
            <person name="Ciobanu D."/>
            <person name="Clum A."/>
            <person name="Salamov A."/>
            <person name="Andreopoulos B."/>
            <person name="Cheng J.F."/>
            <person name="Woyke T."/>
            <person name="Pelin A."/>
            <person name="Henrissat B."/>
            <person name="Reynolds N.K."/>
            <person name="Benny G.L."/>
            <person name="Smith M.E."/>
            <person name="James T.Y."/>
            <person name="Grigoriev I.V."/>
        </authorList>
    </citation>
    <scope>NUCLEOTIDE SEQUENCE [LARGE SCALE GENOMIC DNA]</scope>
    <source>
        <strain evidence="12">RSA 468</strain>
    </source>
</reference>
<sequence length="372" mass="42843">MANSDFTLSEVPRQLVAHMAKAPKQVNRWEVLRTLLALLYLFLVAYFMVFMQQFSDRRWRQDDPKLRDLAFDWFPFVDKVDIADALVTSSLAFVVFGNLFLLTNWRNRIIFVRRCLWLIGTLYFFRAFTLIVTTLPSPRDCVPPISYDTAEMFRIGLEMIISKTKACTDNIYSGHTVILVSSFMLWRIHCKYAIIIGYVFCHTVAGVIMVLFTHLHYFVDILLAIFYTYSIFSMYFYALDLAVHNYYKLTPHRLHCSCQPPASKSERFVGFFRYQGDPEKADSVYGNGDRYANPDAPSQVTISPAQMVDAAEYRRVAFTPRILNNWIPHLIGWMDGLDLRTTRPGLPSPGGGCPVHPPKYASPVPMNQVYVS</sequence>
<dbReference type="GO" id="GO:0047493">
    <property type="term" value="F:ceramide cholinephosphotransferase activity"/>
    <property type="evidence" value="ECO:0007669"/>
    <property type="project" value="TreeGrafter"/>
</dbReference>
<evidence type="ECO:0000256" key="7">
    <source>
        <dbReference type="ARBA" id="ARBA00023098"/>
    </source>
</evidence>
<evidence type="ECO:0000256" key="9">
    <source>
        <dbReference type="SAM" id="Phobius"/>
    </source>
</evidence>
<dbReference type="InterPro" id="IPR025749">
    <property type="entry name" value="Sphingomyelin_synth-like_dom"/>
</dbReference>
<evidence type="ECO:0000256" key="5">
    <source>
        <dbReference type="ARBA" id="ARBA00022919"/>
    </source>
</evidence>
<dbReference type="GO" id="GO:0000139">
    <property type="term" value="C:Golgi membrane"/>
    <property type="evidence" value="ECO:0007669"/>
    <property type="project" value="TreeGrafter"/>
</dbReference>
<protein>
    <recommendedName>
        <fullName evidence="10">Sphingomyelin synthase-like domain-containing protein</fullName>
    </recommendedName>
</protein>
<gene>
    <name evidence="11" type="ORF">BJ085DRAFT_38279</name>
</gene>
<dbReference type="EMBL" id="ML003086">
    <property type="protein sequence ID" value="RKP34740.1"/>
    <property type="molecule type" value="Genomic_DNA"/>
</dbReference>
<dbReference type="AlphaFoldDB" id="A0A4P9ZQP5"/>
<keyword evidence="4 9" id="KW-0812">Transmembrane</keyword>
<evidence type="ECO:0000256" key="3">
    <source>
        <dbReference type="ARBA" id="ARBA00022679"/>
    </source>
</evidence>
<evidence type="ECO:0000313" key="12">
    <source>
        <dbReference type="Proteomes" id="UP000268162"/>
    </source>
</evidence>
<keyword evidence="3" id="KW-0808">Transferase</keyword>
<dbReference type="Proteomes" id="UP000268162">
    <property type="component" value="Unassembled WGS sequence"/>
</dbReference>
<dbReference type="Pfam" id="PF14360">
    <property type="entry name" value="PAP2_C"/>
    <property type="match status" value="1"/>
</dbReference>
<dbReference type="PANTHER" id="PTHR21290:SF25">
    <property type="entry name" value="SPHINGOMYELIN SYNTHASE-RELATED PROTEIN 1"/>
    <property type="match status" value="1"/>
</dbReference>
<comment type="subcellular location">
    <subcellularLocation>
        <location evidence="1">Membrane</location>
        <topology evidence="1">Multi-pass membrane protein</topology>
    </subcellularLocation>
</comment>
<accession>A0A4P9ZQP5</accession>
<proteinExistence type="inferred from homology"/>
<name>A0A4P9ZQP5_9FUNG</name>
<dbReference type="InterPro" id="IPR045221">
    <property type="entry name" value="Sphingomyelin_synth-like"/>
</dbReference>
<dbReference type="GO" id="GO:0005886">
    <property type="term" value="C:plasma membrane"/>
    <property type="evidence" value="ECO:0007669"/>
    <property type="project" value="TreeGrafter"/>
</dbReference>
<evidence type="ECO:0000256" key="4">
    <source>
        <dbReference type="ARBA" id="ARBA00022692"/>
    </source>
</evidence>
<keyword evidence="7" id="KW-0443">Lipid metabolism</keyword>
<dbReference type="GO" id="GO:0005789">
    <property type="term" value="C:endoplasmic reticulum membrane"/>
    <property type="evidence" value="ECO:0007669"/>
    <property type="project" value="TreeGrafter"/>
</dbReference>